<dbReference type="InterPro" id="IPR011701">
    <property type="entry name" value="MFS"/>
</dbReference>
<accession>A0A9P4TG53</accession>
<feature type="transmembrane region" description="Helical" evidence="4">
    <location>
        <begin position="585"/>
        <end position="602"/>
    </location>
</feature>
<evidence type="ECO:0000256" key="4">
    <source>
        <dbReference type="SAM" id="Phobius"/>
    </source>
</evidence>
<name>A0A9P4TG53_CURKU</name>
<reference evidence="5" key="1">
    <citation type="submission" date="2019-04" db="EMBL/GenBank/DDBJ databases">
        <title>Sequencing of skin fungus with MAO and IRED activity.</title>
        <authorList>
            <person name="Marsaioli A.J."/>
            <person name="Bonatto J.M.C."/>
            <person name="Reis Junior O."/>
        </authorList>
    </citation>
    <scope>NUCLEOTIDE SEQUENCE</scope>
    <source>
        <strain evidence="5">30M1</strain>
    </source>
</reference>
<feature type="transmembrane region" description="Helical" evidence="4">
    <location>
        <begin position="233"/>
        <end position="258"/>
    </location>
</feature>
<feature type="compositionally biased region" description="Basic and acidic residues" evidence="3">
    <location>
        <begin position="172"/>
        <end position="192"/>
    </location>
</feature>
<evidence type="ECO:0000313" key="6">
    <source>
        <dbReference type="Proteomes" id="UP000801428"/>
    </source>
</evidence>
<feature type="transmembrane region" description="Helical" evidence="4">
    <location>
        <begin position="307"/>
        <end position="329"/>
    </location>
</feature>
<dbReference type="PANTHER" id="PTHR42877">
    <property type="entry name" value="L-ORNITHINE N(5)-MONOOXYGENASE-RELATED"/>
    <property type="match status" value="1"/>
</dbReference>
<feature type="transmembrane region" description="Helical" evidence="4">
    <location>
        <begin position="363"/>
        <end position="384"/>
    </location>
</feature>
<keyword evidence="4" id="KW-0812">Transmembrane</keyword>
<dbReference type="AlphaFoldDB" id="A0A9P4TG53"/>
<comment type="similarity">
    <text evidence="2">Belongs to the FAD-binding monooxygenase family.</text>
</comment>
<feature type="region of interest" description="Disordered" evidence="3">
    <location>
        <begin position="172"/>
        <end position="193"/>
    </location>
</feature>
<dbReference type="SUPFAM" id="SSF51905">
    <property type="entry name" value="FAD/NAD(P)-binding domain"/>
    <property type="match status" value="1"/>
</dbReference>
<comment type="subcellular location">
    <subcellularLocation>
        <location evidence="1">Membrane</location>
        <topology evidence="1">Multi-pass membrane protein</topology>
    </subcellularLocation>
</comment>
<dbReference type="Pfam" id="PF07690">
    <property type="entry name" value="MFS_1"/>
    <property type="match status" value="2"/>
</dbReference>
<proteinExistence type="inferred from homology"/>
<feature type="transmembrane region" description="Helical" evidence="4">
    <location>
        <begin position="396"/>
        <end position="414"/>
    </location>
</feature>
<dbReference type="EMBL" id="SWKU01000008">
    <property type="protein sequence ID" value="KAF3004103.1"/>
    <property type="molecule type" value="Genomic_DNA"/>
</dbReference>
<dbReference type="Pfam" id="PF13450">
    <property type="entry name" value="NAD_binding_8"/>
    <property type="match status" value="1"/>
</dbReference>
<feature type="transmembrane region" description="Helical" evidence="4">
    <location>
        <begin position="16"/>
        <end position="39"/>
    </location>
</feature>
<protein>
    <recommendedName>
        <fullName evidence="7">L-ornithine N(5)-oxygenase</fullName>
    </recommendedName>
</protein>
<dbReference type="CDD" id="cd06174">
    <property type="entry name" value="MFS"/>
    <property type="match status" value="1"/>
</dbReference>
<dbReference type="OrthoDB" id="74360at2759"/>
<sequence length="1141" mass="124441">MLGLAFTATRTQIASYLFGVALFSIAFLVFLNSSISFVITQRIGQSENVGSAVGTLGFVDELVALVACPAWGLLSDRIGVRAVAVAGYVVVGVSLWVLVQAKNVYPQLLLARVLFSLGGSATATMVTAILPTMTVVKEVKPDPRSPTLRRVANGSRHGVAASISSELTITPDRFRSGSREPSEGSASTKKDTGASTSQLAGLVGMFTGCGALVALLVFLPLPTRFQQAGETPAAAVGAAFYLVGAIAILVAIACFFGLRQLSGEEEKGWRRLTGKDEQKTADRARDLVLSYPFLFVESVRLGFRSPLIGLGYVGGFVARASSVAISLFIPLFTNHYFLQTGECVVNPSDPSDIKHACPQAYKLAAMLTGISQLIALLCAPLFGYLSGKYPRYNIPLLLAAASGIAGYAMFGSLASPNYKSEDGTGAVFIIVALLGISQIGAIVCSLALLGRGINNDESSTDDPASDSADASYHPSAGATPPTSEPITPVHEEEPLLPQNQSYTTDRPSIAQESKSYNDMKGSIAGTYSLLGGFGILLLTKAGGALFDSTGPGSPFYMMAVFNAVLLVIGVFKTASDSKMSFDTEVLIIGAGMSGLGLAVQIIRNFGGIKNFELIEKSEDVGGTWLQNTYPGCGCDVASHFYSYSFALNPDWSRKYSMREEIQRYFRGKAEWNEQDKIWVVDVLNLKTKERTVRRAKVLVSGVGSLSVPKECDVEGKETFKGKMFHSAKWDHSFDWSGKDVVVLGNGCSATQFVPIMSGEVGDKPAVRKITQFARQAQYLSERENPYYSSTFKAAMRYVPLAMRLYRAKHYYDMEADWSGFPIDSGAAIRSGLAKENEAYVKRTAPKKYWDALIPKVEIGCKRKVLDTEYLKCLWRDNVDLIPDDPVQRITEDGVVTKSGREVHADAIVLAIGFATQQMLSPMEIVGREGLRLNDYWDSKTQGVAQAYFGTVVPGFPNFFVMMGPNTVTGHLSVIYTVECQINFTLRLLEPILKSLPSYRSRSLLPSFLVGAAPATVEVRPEAAAEDFEWTQREAKKLVWASGCTNWAVDPKTGLNNMMYPDWQFMYWLRSIFWRKQDFVFRKENSAEIEPGKRKKWALRLLTLGALVGAFVGKDWLLTELPRRLRDFDAKAFVKSLTAGRV</sequence>
<dbReference type="Proteomes" id="UP000801428">
    <property type="component" value="Unassembled WGS sequence"/>
</dbReference>
<dbReference type="GO" id="GO:0022857">
    <property type="term" value="F:transmembrane transporter activity"/>
    <property type="evidence" value="ECO:0007669"/>
    <property type="project" value="InterPro"/>
</dbReference>
<evidence type="ECO:0000256" key="2">
    <source>
        <dbReference type="ARBA" id="ARBA00010139"/>
    </source>
</evidence>
<dbReference type="SUPFAM" id="SSF103473">
    <property type="entry name" value="MFS general substrate transporter"/>
    <property type="match status" value="2"/>
</dbReference>
<feature type="transmembrane region" description="Helical" evidence="4">
    <location>
        <begin position="109"/>
        <end position="130"/>
    </location>
</feature>
<comment type="caution">
    <text evidence="5">The sequence shown here is derived from an EMBL/GenBank/DDBJ whole genome shotgun (WGS) entry which is preliminary data.</text>
</comment>
<dbReference type="Gene3D" id="1.20.1250.20">
    <property type="entry name" value="MFS general substrate transporter like domains"/>
    <property type="match status" value="2"/>
</dbReference>
<dbReference type="InterPro" id="IPR036259">
    <property type="entry name" value="MFS_trans_sf"/>
</dbReference>
<feature type="transmembrane region" description="Helical" evidence="4">
    <location>
        <begin position="523"/>
        <end position="543"/>
    </location>
</feature>
<keyword evidence="6" id="KW-1185">Reference proteome</keyword>
<keyword evidence="4" id="KW-0472">Membrane</keyword>
<feature type="transmembrane region" description="Helical" evidence="4">
    <location>
        <begin position="426"/>
        <end position="449"/>
    </location>
</feature>
<organism evidence="5 6">
    <name type="scientific">Curvularia kusanoi</name>
    <name type="common">Cochliobolus kusanoi</name>
    <dbReference type="NCBI Taxonomy" id="90978"/>
    <lineage>
        <taxon>Eukaryota</taxon>
        <taxon>Fungi</taxon>
        <taxon>Dikarya</taxon>
        <taxon>Ascomycota</taxon>
        <taxon>Pezizomycotina</taxon>
        <taxon>Dothideomycetes</taxon>
        <taxon>Pleosporomycetidae</taxon>
        <taxon>Pleosporales</taxon>
        <taxon>Pleosporineae</taxon>
        <taxon>Pleosporaceae</taxon>
        <taxon>Curvularia</taxon>
    </lineage>
</organism>
<feature type="transmembrane region" description="Helical" evidence="4">
    <location>
        <begin position="51"/>
        <end position="71"/>
    </location>
</feature>
<gene>
    <name evidence="5" type="ORF">E8E13_003847</name>
</gene>
<feature type="compositionally biased region" description="Polar residues" evidence="3">
    <location>
        <begin position="497"/>
        <end position="507"/>
    </location>
</feature>
<feature type="transmembrane region" description="Helical" evidence="4">
    <location>
        <begin position="78"/>
        <end position="97"/>
    </location>
</feature>
<evidence type="ECO:0000256" key="1">
    <source>
        <dbReference type="ARBA" id="ARBA00004141"/>
    </source>
</evidence>
<feature type="region of interest" description="Disordered" evidence="3">
    <location>
        <begin position="456"/>
        <end position="507"/>
    </location>
</feature>
<feature type="transmembrane region" description="Helical" evidence="4">
    <location>
        <begin position="199"/>
        <end position="221"/>
    </location>
</feature>
<dbReference type="PANTHER" id="PTHR42877:SF5">
    <property type="entry name" value="L-ORNITHINE N(5)-MONOOXYGENASE-RELATED"/>
    <property type="match status" value="1"/>
</dbReference>
<dbReference type="Gene3D" id="3.50.50.60">
    <property type="entry name" value="FAD/NAD(P)-binding domain"/>
    <property type="match status" value="2"/>
</dbReference>
<feature type="transmembrane region" description="Helical" evidence="4">
    <location>
        <begin position="555"/>
        <end position="573"/>
    </location>
</feature>
<dbReference type="GO" id="GO:0016020">
    <property type="term" value="C:membrane"/>
    <property type="evidence" value="ECO:0007669"/>
    <property type="project" value="UniProtKB-SubCell"/>
</dbReference>
<dbReference type="InterPro" id="IPR036188">
    <property type="entry name" value="FAD/NAD-bd_sf"/>
</dbReference>
<evidence type="ECO:0000256" key="3">
    <source>
        <dbReference type="SAM" id="MobiDB-lite"/>
    </source>
</evidence>
<dbReference type="InterPro" id="IPR051209">
    <property type="entry name" value="FAD-bind_Monooxygenase_sf"/>
</dbReference>
<evidence type="ECO:0008006" key="7">
    <source>
        <dbReference type="Google" id="ProtNLM"/>
    </source>
</evidence>
<evidence type="ECO:0000313" key="5">
    <source>
        <dbReference type="EMBL" id="KAF3004103.1"/>
    </source>
</evidence>
<keyword evidence="4" id="KW-1133">Transmembrane helix</keyword>